<feature type="compositionally biased region" description="Low complexity" evidence="1">
    <location>
        <begin position="338"/>
        <end position="351"/>
    </location>
</feature>
<feature type="region of interest" description="Disordered" evidence="1">
    <location>
        <begin position="320"/>
        <end position="691"/>
    </location>
</feature>
<protein>
    <recommendedName>
        <fullName evidence="4">WW domain-containing protein</fullName>
    </recommendedName>
</protein>
<feature type="compositionally biased region" description="Low complexity" evidence="1">
    <location>
        <begin position="442"/>
        <end position="454"/>
    </location>
</feature>
<reference evidence="2" key="1">
    <citation type="submission" date="2022-03" db="EMBL/GenBank/DDBJ databases">
        <title>Draft genome sequence of Aduncisulcus paluster, a free-living microaerophilic Fornicata.</title>
        <authorList>
            <person name="Yuyama I."/>
            <person name="Kume K."/>
            <person name="Tamura T."/>
            <person name="Inagaki Y."/>
            <person name="Hashimoto T."/>
        </authorList>
    </citation>
    <scope>NUCLEOTIDE SEQUENCE</scope>
    <source>
        <strain evidence="2">NY0171</strain>
    </source>
</reference>
<accession>A0ABQ5JXY9</accession>
<keyword evidence="3" id="KW-1185">Reference proteome</keyword>
<evidence type="ECO:0008006" key="4">
    <source>
        <dbReference type="Google" id="ProtNLM"/>
    </source>
</evidence>
<dbReference type="EMBL" id="BQXS01011864">
    <property type="protein sequence ID" value="GKT17619.1"/>
    <property type="molecule type" value="Genomic_DNA"/>
</dbReference>
<feature type="compositionally biased region" description="Basic and acidic residues" evidence="1">
    <location>
        <begin position="768"/>
        <end position="783"/>
    </location>
</feature>
<comment type="caution">
    <text evidence="2">The sequence shown here is derived from an EMBL/GenBank/DDBJ whole genome shotgun (WGS) entry which is preliminary data.</text>
</comment>
<name>A0ABQ5JXY9_9EUKA</name>
<dbReference type="Proteomes" id="UP001057375">
    <property type="component" value="Unassembled WGS sequence"/>
</dbReference>
<feature type="compositionally biased region" description="Acidic residues" evidence="1">
    <location>
        <begin position="508"/>
        <end position="526"/>
    </location>
</feature>
<feature type="compositionally biased region" description="Polar residues" evidence="1">
    <location>
        <begin position="677"/>
        <end position="690"/>
    </location>
</feature>
<organism evidence="2 3">
    <name type="scientific">Aduncisulcus paluster</name>
    <dbReference type="NCBI Taxonomy" id="2918883"/>
    <lineage>
        <taxon>Eukaryota</taxon>
        <taxon>Metamonada</taxon>
        <taxon>Carpediemonas-like organisms</taxon>
        <taxon>Aduncisulcus</taxon>
    </lineage>
</organism>
<feature type="region of interest" description="Disordered" evidence="1">
    <location>
        <begin position="703"/>
        <end position="829"/>
    </location>
</feature>
<evidence type="ECO:0000313" key="3">
    <source>
        <dbReference type="Proteomes" id="UP001057375"/>
    </source>
</evidence>
<gene>
    <name evidence="2" type="ORF">ADUPG1_011144</name>
</gene>
<proteinExistence type="predicted"/>
<feature type="compositionally biased region" description="Polar residues" evidence="1">
    <location>
        <begin position="414"/>
        <end position="430"/>
    </location>
</feature>
<sequence length="1127" mass="127835">MDVNLTAELPIPFLWRKAKSKKGKDKVYYWFVEKSKTKDRWIQYSSWEHPSERLFDDLYSNREELKAKYRGKSDLYGYSDPFPRSILLLYSMAAYLSIDPHERPDGMWIPALALYSPMPPNWRVSVNENTGKRIFTNDETGEQTNVHPGDMFYQSLAQKLGYTTSFSGKSPSISSLVAADSEQRQWIAVACAAQTTDPVSFLGKEPEIQRANNVDIMCERFDVRHLDDPDKASECLAITSSSVLFYNFKTDEQYLLSSSIAPQAPAVYNYIAPPPWFEVPDWLSDAVRCLRGRRPLLFPAAFSLNHAIPLDSAEKRRRTLSSTYLSPSPRPRRRSSFRKTGSTSSYSSSSTGIRVKKRKPQSYATRDRFGAMPTSPITPASAYTHRPITSQGSRTRTPSRQSPQQNPKHGRSGLKQSSSGSEFYTGNTGAYTYEDHRDYRPSHSSSSPYHASPHGTLSSEQAMRPPSSPLTGKSFGDRAMLDDGMGEPFLGEEEEDVDGRDEWRRLEEGEEEDEWAVAEAEWEEEQEQKQQQSHKHARDIDEMGSEEDEQFYHGSSSDSSRVNEDVFAESKKYPEQPSYQHGQSQGRPRSQSSSSQSSGRSSLSSHDPLIRVFTSEGTGHGRKFRAPSVAFSDIYSDEDEFGSGRKRQMASQRRRESDEYDFPIRGGTVTMADLETRSGTSRLAHSNSDLNLEEYRFADLMETVEGDDISPQKVRSYGPSETRTSSGAGRQGRGRGRGSEMSYRHSRPSPSNRSGQSGSRSSLGPRQSYHEIPHDESFDDPRSGRKTAIPRGYGRPSSQMMEQYSRGYGGRAKSAPGVRNKRKKKKGTDATLGIGYRKVKVKGSAFYGSGVTELKLPTTDMKGGIVKKAKTHKPPLLSAEQKNTLFQEMFMRKYNQRRRYDIADRSCQHPPESSILLWICLPPPPPLMLFRADWVEENKNKRTGTVSLRHRRLVVTLKTEDPEVAKRKAYEAIRSKEEYHRCLINGILPTFTYVPRPHTSISYSLDGKSVNDCGNLLVGDFDMIEAYDIHVGVVVHLLKQHIPIKSCDSRSKRWHSESHTILKSYIDRMSEVLEQYAGADGLPRIHLHGGLKDCLREMMFKIVKMSEILKKYRPEFDLYQFLQSQKF</sequence>
<evidence type="ECO:0000256" key="1">
    <source>
        <dbReference type="SAM" id="MobiDB-lite"/>
    </source>
</evidence>
<evidence type="ECO:0000313" key="2">
    <source>
        <dbReference type="EMBL" id="GKT17619.1"/>
    </source>
</evidence>
<feature type="compositionally biased region" description="Low complexity" evidence="1">
    <location>
        <begin position="748"/>
        <end position="767"/>
    </location>
</feature>
<feature type="compositionally biased region" description="Polar residues" evidence="1">
    <location>
        <begin position="387"/>
        <end position="407"/>
    </location>
</feature>
<feature type="compositionally biased region" description="Low complexity" evidence="1">
    <location>
        <begin position="582"/>
        <end position="605"/>
    </location>
</feature>
<feature type="compositionally biased region" description="Acidic residues" evidence="1">
    <location>
        <begin position="490"/>
        <end position="499"/>
    </location>
</feature>
<feature type="compositionally biased region" description="Basic and acidic residues" evidence="1">
    <location>
        <begin position="561"/>
        <end position="574"/>
    </location>
</feature>